<proteinExistence type="predicted"/>
<comment type="caution">
    <text evidence="1">The sequence shown here is derived from an EMBL/GenBank/DDBJ whole genome shotgun (WGS) entry which is preliminary data.</text>
</comment>
<protein>
    <recommendedName>
        <fullName evidence="3">Molybdopterin converting factor</fullName>
    </recommendedName>
</protein>
<accession>A0A5C6B2L4</accession>
<organism evidence="1 2">
    <name type="scientific">Allorhodopirellula heiligendammensis</name>
    <dbReference type="NCBI Taxonomy" id="2714739"/>
    <lineage>
        <taxon>Bacteria</taxon>
        <taxon>Pseudomonadati</taxon>
        <taxon>Planctomycetota</taxon>
        <taxon>Planctomycetia</taxon>
        <taxon>Pirellulales</taxon>
        <taxon>Pirellulaceae</taxon>
        <taxon>Allorhodopirellula</taxon>
    </lineage>
</organism>
<name>A0A5C6B2L4_9BACT</name>
<reference evidence="1 2" key="1">
    <citation type="journal article" date="2020" name="Antonie Van Leeuwenhoek">
        <title>Rhodopirellula heiligendammensis sp. nov., Rhodopirellula pilleata sp. nov., and Rhodopirellula solitaria sp. nov. isolated from natural or artificial marine surfaces in Northern Germany and California, USA, and emended description of the genus Rhodopirellula.</title>
        <authorList>
            <person name="Kallscheuer N."/>
            <person name="Wiegand S."/>
            <person name="Jogler M."/>
            <person name="Boedeker C."/>
            <person name="Peeters S.H."/>
            <person name="Rast P."/>
            <person name="Heuer A."/>
            <person name="Jetten M.S.M."/>
            <person name="Rohde M."/>
            <person name="Jogler C."/>
        </authorList>
    </citation>
    <scope>NUCLEOTIDE SEQUENCE [LARGE SCALE GENOMIC DNA]</scope>
    <source>
        <strain evidence="1 2">Poly21</strain>
    </source>
</reference>
<dbReference type="OrthoDB" id="284768at2"/>
<evidence type="ECO:0000313" key="1">
    <source>
        <dbReference type="EMBL" id="TWU06555.1"/>
    </source>
</evidence>
<dbReference type="EMBL" id="SJPU01000012">
    <property type="protein sequence ID" value="TWU06555.1"/>
    <property type="molecule type" value="Genomic_DNA"/>
</dbReference>
<dbReference type="RefSeq" id="WP_146410036.1">
    <property type="nucleotide sequence ID" value="NZ_SJPU01000012.1"/>
</dbReference>
<evidence type="ECO:0000313" key="2">
    <source>
        <dbReference type="Proteomes" id="UP000319908"/>
    </source>
</evidence>
<keyword evidence="2" id="KW-1185">Reference proteome</keyword>
<sequence>MKILFINNDGAGFANHIDIEADTTVQSLFNQRIGEGRESNYLIRVNRQPVSSDQILVEGDRVSITPTKIEGAAS</sequence>
<gene>
    <name evidence="1" type="ORF">Poly21_56220</name>
</gene>
<dbReference type="Proteomes" id="UP000319908">
    <property type="component" value="Unassembled WGS sequence"/>
</dbReference>
<dbReference type="AlphaFoldDB" id="A0A5C6B2L4"/>
<evidence type="ECO:0008006" key="3">
    <source>
        <dbReference type="Google" id="ProtNLM"/>
    </source>
</evidence>